<dbReference type="PANTHER" id="PTHR43479">
    <property type="entry name" value="ACREF/ENVCD OPERON REPRESSOR-RELATED"/>
    <property type="match status" value="1"/>
</dbReference>
<dbReference type="Proteomes" id="UP000253752">
    <property type="component" value="Unassembled WGS sequence"/>
</dbReference>
<dbReference type="Pfam" id="PF14278">
    <property type="entry name" value="TetR_C_8"/>
    <property type="match status" value="1"/>
</dbReference>
<dbReference type="GO" id="GO:0003677">
    <property type="term" value="F:DNA binding"/>
    <property type="evidence" value="ECO:0007669"/>
    <property type="project" value="UniProtKB-UniRule"/>
</dbReference>
<reference evidence="2 3" key="1">
    <citation type="journal article" date="2018" name="Elife">
        <title>Discovery and characterization of a prevalent human gut bacterial enzyme sufficient for the inactivation of a family of plant toxins.</title>
        <authorList>
            <person name="Koppel N."/>
            <person name="Bisanz J.E."/>
            <person name="Pandelia M.E."/>
            <person name="Turnbaugh P.J."/>
            <person name="Balskus E.P."/>
        </authorList>
    </citation>
    <scope>NUCLEOTIDE SEQUENCE [LARGE SCALE GENOMIC DNA]</scope>
    <source>
        <strain evidence="2 3">MR1 #12</strain>
    </source>
</reference>
<dbReference type="SUPFAM" id="SSF46689">
    <property type="entry name" value="Homeodomain-like"/>
    <property type="match status" value="1"/>
</dbReference>
<dbReference type="InterPro" id="IPR009057">
    <property type="entry name" value="Homeodomain-like_sf"/>
</dbReference>
<dbReference type="PROSITE" id="PS50977">
    <property type="entry name" value="HTH_TETR_2"/>
    <property type="match status" value="1"/>
</dbReference>
<evidence type="ECO:0000256" key="1">
    <source>
        <dbReference type="ARBA" id="ARBA00023125"/>
    </source>
</evidence>
<dbReference type="Pfam" id="PF00440">
    <property type="entry name" value="TetR_N"/>
    <property type="match status" value="1"/>
</dbReference>
<sequence>MGYDARVRYTKGVIRQCFIDALRAKPLRKVTVREICEAAEINRATFYRYYDNPFDLMDKIEREYLTELTSLIGEVEPGRMRESLQAMLGFLKENRGDCLVLFLENGDPDFALRAIGECFQKMLPNLDGIIPGKDQAEREWLFHYMAQGCAAALGSWMRGGMSESVERLADFLVDCNTKLLAR</sequence>
<dbReference type="Gene3D" id="1.10.357.10">
    <property type="entry name" value="Tetracycline Repressor, domain 2"/>
    <property type="match status" value="1"/>
</dbReference>
<dbReference type="InterPro" id="IPR050624">
    <property type="entry name" value="HTH-type_Tx_Regulator"/>
</dbReference>
<dbReference type="PANTHER" id="PTHR43479:SF7">
    <property type="entry name" value="TETR-FAMILY TRANSCRIPTIONAL REGULATOR"/>
    <property type="match status" value="1"/>
</dbReference>
<keyword evidence="1" id="KW-0238">DNA-binding</keyword>
<comment type="caution">
    <text evidence="2">The sequence shown here is derived from an EMBL/GenBank/DDBJ whole genome shotgun (WGS) entry which is preliminary data.</text>
</comment>
<gene>
    <name evidence="2" type="ORF">C1872_02425</name>
</gene>
<name>A0A369NHF4_EGGLN</name>
<evidence type="ECO:0000313" key="2">
    <source>
        <dbReference type="EMBL" id="RDB81550.1"/>
    </source>
</evidence>
<dbReference type="AlphaFoldDB" id="A0A369NHF4"/>
<protein>
    <submittedName>
        <fullName evidence="2">TetR/AcrR family transcriptional regulator</fullName>
    </submittedName>
</protein>
<dbReference type="EMBL" id="PPTX01000002">
    <property type="protein sequence ID" value="RDB81550.1"/>
    <property type="molecule type" value="Genomic_DNA"/>
</dbReference>
<accession>A0A369NHF4</accession>
<dbReference type="RefSeq" id="WP_009305450.1">
    <property type="nucleotide sequence ID" value="NZ_JADNMJ010000005.1"/>
</dbReference>
<dbReference type="InterPro" id="IPR039532">
    <property type="entry name" value="TetR_C_Firmicutes"/>
</dbReference>
<organism evidence="2 3">
    <name type="scientific">Eggerthella lenta</name>
    <name type="common">Eubacterium lentum</name>
    <dbReference type="NCBI Taxonomy" id="84112"/>
    <lineage>
        <taxon>Bacteria</taxon>
        <taxon>Bacillati</taxon>
        <taxon>Actinomycetota</taxon>
        <taxon>Coriobacteriia</taxon>
        <taxon>Eggerthellales</taxon>
        <taxon>Eggerthellaceae</taxon>
        <taxon>Eggerthella</taxon>
    </lineage>
</organism>
<evidence type="ECO:0000313" key="3">
    <source>
        <dbReference type="Proteomes" id="UP000253752"/>
    </source>
</evidence>
<dbReference type="InterPro" id="IPR001647">
    <property type="entry name" value="HTH_TetR"/>
</dbReference>
<proteinExistence type="predicted"/>